<sequence length="432" mass="46792">MLSLADSPNVISIRPASGLQCSCAGDAWHGIHPRMAGHLHRKPAGGHVLNNHRALLQLAAATCVFRFRGGRRKSKVPALGQKEEIPAVDLDGCSWLSAGDGAEPPAEIVAAVRAALMSHGLFSATGHGVPSVVVKKVRAESLAFFDEPLEVKQSCAVYNMERNRGYEIYPHHQRFLEQWQATSVPPDAHAEPSAGQGIVCERFCCGPPAICEADEPRAKSTEWKLDDYYRSAYGGLGLHQCRNALFLGVQLSIFAASVLATTGLATLSEYQLRAKAHQDFGAFTVLARSPGTDSGRAKCGQSGALEARLPSGSWACVPAREDALTVMPGTLIEYLTAGRCRGVMHRVSNPRPALAADSRRLSVTFVAKPDYTAAAVPPDSNLADPSTPTLGDLWRVGWQEKQRLMGTMPHGVAVQQFRRHRQELRQRLLLQD</sequence>
<dbReference type="SUPFAM" id="SSF51197">
    <property type="entry name" value="Clavaminate synthase-like"/>
    <property type="match status" value="1"/>
</dbReference>
<gene>
    <name evidence="3" type="primary">tropC</name>
    <name evidence="3" type="ORF">SNEC2469_LOCUS3216</name>
</gene>
<dbReference type="Pfam" id="PF14226">
    <property type="entry name" value="DIOX_N"/>
    <property type="match status" value="1"/>
</dbReference>
<evidence type="ECO:0000313" key="3">
    <source>
        <dbReference type="EMBL" id="CAE7226355.1"/>
    </source>
</evidence>
<name>A0A812KC86_9DINO</name>
<dbReference type="EMBL" id="CAJNJA010007571">
    <property type="protein sequence ID" value="CAE7226355.1"/>
    <property type="molecule type" value="Genomic_DNA"/>
</dbReference>
<evidence type="ECO:0000313" key="4">
    <source>
        <dbReference type="Proteomes" id="UP000601435"/>
    </source>
</evidence>
<dbReference type="Proteomes" id="UP000601435">
    <property type="component" value="Unassembled WGS sequence"/>
</dbReference>
<dbReference type="AlphaFoldDB" id="A0A812KC86"/>
<comment type="caution">
    <text evidence="3">The sequence shown here is derived from an EMBL/GenBank/DDBJ whole genome shotgun (WGS) entry which is preliminary data.</text>
</comment>
<dbReference type="InterPro" id="IPR044861">
    <property type="entry name" value="IPNS-like_FE2OG_OXY"/>
</dbReference>
<dbReference type="InterPro" id="IPR027443">
    <property type="entry name" value="IPNS-like_sf"/>
</dbReference>
<protein>
    <submittedName>
        <fullName evidence="3">TropC protein</fullName>
    </submittedName>
</protein>
<dbReference type="PANTHER" id="PTHR47990">
    <property type="entry name" value="2-OXOGLUTARATE (2OG) AND FE(II)-DEPENDENT OXYGENASE SUPERFAMILY PROTEIN-RELATED"/>
    <property type="match status" value="1"/>
</dbReference>
<dbReference type="OrthoDB" id="288590at2759"/>
<feature type="domain" description="Isopenicillin N synthase-like Fe(2+) 2OG dioxygenase" evidence="1">
    <location>
        <begin position="272"/>
        <end position="367"/>
    </location>
</feature>
<feature type="domain" description="Non-haem dioxygenase N-terminal" evidence="2">
    <location>
        <begin position="85"/>
        <end position="167"/>
    </location>
</feature>
<reference evidence="3" key="1">
    <citation type="submission" date="2021-02" db="EMBL/GenBank/DDBJ databases">
        <authorList>
            <person name="Dougan E. K."/>
            <person name="Rhodes N."/>
            <person name="Thang M."/>
            <person name="Chan C."/>
        </authorList>
    </citation>
    <scope>NUCLEOTIDE SEQUENCE</scope>
</reference>
<dbReference type="InterPro" id="IPR050231">
    <property type="entry name" value="Iron_ascorbate_oxido_reductase"/>
</dbReference>
<proteinExistence type="predicted"/>
<evidence type="ECO:0000259" key="2">
    <source>
        <dbReference type="Pfam" id="PF14226"/>
    </source>
</evidence>
<dbReference type="Gene3D" id="2.60.120.330">
    <property type="entry name" value="B-lactam Antibiotic, Isopenicillin N Synthase, Chain"/>
    <property type="match status" value="2"/>
</dbReference>
<dbReference type="Pfam" id="PF03171">
    <property type="entry name" value="2OG-FeII_Oxy"/>
    <property type="match status" value="1"/>
</dbReference>
<keyword evidence="4" id="KW-1185">Reference proteome</keyword>
<organism evidence="3 4">
    <name type="scientific">Symbiodinium necroappetens</name>
    <dbReference type="NCBI Taxonomy" id="1628268"/>
    <lineage>
        <taxon>Eukaryota</taxon>
        <taxon>Sar</taxon>
        <taxon>Alveolata</taxon>
        <taxon>Dinophyceae</taxon>
        <taxon>Suessiales</taxon>
        <taxon>Symbiodiniaceae</taxon>
        <taxon>Symbiodinium</taxon>
    </lineage>
</organism>
<dbReference type="InterPro" id="IPR026992">
    <property type="entry name" value="DIOX_N"/>
</dbReference>
<accession>A0A812KC86</accession>
<evidence type="ECO:0000259" key="1">
    <source>
        <dbReference type="Pfam" id="PF03171"/>
    </source>
</evidence>